<gene>
    <name evidence="1" type="ORF">H9661_07465</name>
</gene>
<evidence type="ECO:0000313" key="2">
    <source>
        <dbReference type="Proteomes" id="UP000627781"/>
    </source>
</evidence>
<evidence type="ECO:0000313" key="1">
    <source>
        <dbReference type="EMBL" id="MBD7911191.1"/>
    </source>
</evidence>
<dbReference type="Gene3D" id="3.40.50.1820">
    <property type="entry name" value="alpha/beta hydrolase"/>
    <property type="match status" value="1"/>
</dbReference>
<dbReference type="EMBL" id="JACSRA010000009">
    <property type="protein sequence ID" value="MBD7911191.1"/>
    <property type="molecule type" value="Genomic_DNA"/>
</dbReference>
<proteinExistence type="predicted"/>
<dbReference type="Pfam" id="PF00756">
    <property type="entry name" value="Esterase"/>
    <property type="match status" value="1"/>
</dbReference>
<dbReference type="InterPro" id="IPR029058">
    <property type="entry name" value="AB_hydrolase_fold"/>
</dbReference>
<accession>A0ABR8PSN9</accession>
<reference evidence="1 2" key="1">
    <citation type="submission" date="2020-08" db="EMBL/GenBank/DDBJ databases">
        <title>A Genomic Blueprint of the Chicken Gut Microbiome.</title>
        <authorList>
            <person name="Gilroy R."/>
            <person name="Ravi A."/>
            <person name="Getino M."/>
            <person name="Pursley I."/>
            <person name="Horton D.L."/>
            <person name="Alikhan N.-F."/>
            <person name="Baker D."/>
            <person name="Gharbi K."/>
            <person name="Hall N."/>
            <person name="Watson M."/>
            <person name="Adriaenssens E.M."/>
            <person name="Foster-Nyarko E."/>
            <person name="Jarju S."/>
            <person name="Secka A."/>
            <person name="Antonio M."/>
            <person name="Oren A."/>
            <person name="Chaudhuri R."/>
            <person name="La Ragione R.M."/>
            <person name="Hildebrand F."/>
            <person name="Pallen M.J."/>
        </authorList>
    </citation>
    <scope>NUCLEOTIDE SEQUENCE [LARGE SCALE GENOMIC DNA]</scope>
    <source>
        <strain evidence="1 2">Sa3CVN1</strain>
    </source>
</reference>
<sequence>MRGLILEKVVLDREVLIYLPEGYKTNDKKYPVIYVLDGDKFKKIFNELIDYIEDEFLKRSLEEHIIVGITPKNRVNEYTPWFSKALDKRFQDFKGNGGEYLDFLSGYLQVYIESEFRVNKDKKDRKIMGYSLGALVSLYSIYKNDDYGEIASICASQWYENWIKFINEENMLNNDFKLIMIAGRNEGKNKITIHKYLPKLSEESYEIFKRRIGIKNVKMVWDEYDHHENVLNRYKIALEFLLSKKVLNK</sequence>
<protein>
    <submittedName>
        <fullName evidence="1">Alpha/beta hydrolase</fullName>
    </submittedName>
</protein>
<dbReference type="GO" id="GO:0016787">
    <property type="term" value="F:hydrolase activity"/>
    <property type="evidence" value="ECO:0007669"/>
    <property type="project" value="UniProtKB-KW"/>
</dbReference>
<dbReference type="InterPro" id="IPR000801">
    <property type="entry name" value="Esterase-like"/>
</dbReference>
<comment type="caution">
    <text evidence="1">The sequence shown here is derived from an EMBL/GenBank/DDBJ whole genome shotgun (WGS) entry which is preliminary data.</text>
</comment>
<organism evidence="1 2">
    <name type="scientific">Clostridium cibarium</name>
    <dbReference type="NCBI Taxonomy" id="2762247"/>
    <lineage>
        <taxon>Bacteria</taxon>
        <taxon>Bacillati</taxon>
        <taxon>Bacillota</taxon>
        <taxon>Clostridia</taxon>
        <taxon>Eubacteriales</taxon>
        <taxon>Clostridiaceae</taxon>
        <taxon>Clostridium</taxon>
    </lineage>
</organism>
<dbReference type="PANTHER" id="PTHR48098">
    <property type="entry name" value="ENTEROCHELIN ESTERASE-RELATED"/>
    <property type="match status" value="1"/>
</dbReference>
<name>A0ABR8PSN9_9CLOT</name>
<keyword evidence="1" id="KW-0378">Hydrolase</keyword>
<keyword evidence="2" id="KW-1185">Reference proteome</keyword>
<dbReference type="PANTHER" id="PTHR48098:SF3">
    <property type="entry name" value="IRON(III) ENTEROBACTIN ESTERASE"/>
    <property type="match status" value="1"/>
</dbReference>
<dbReference type="InterPro" id="IPR050583">
    <property type="entry name" value="Mycobacterial_A85_antigen"/>
</dbReference>
<dbReference type="SUPFAM" id="SSF53474">
    <property type="entry name" value="alpha/beta-Hydrolases"/>
    <property type="match status" value="1"/>
</dbReference>
<dbReference type="Proteomes" id="UP000627781">
    <property type="component" value="Unassembled WGS sequence"/>
</dbReference>
<dbReference type="RefSeq" id="WP_191768050.1">
    <property type="nucleotide sequence ID" value="NZ_JACSRA010000009.1"/>
</dbReference>